<evidence type="ECO:0000313" key="1">
    <source>
        <dbReference type="EMBL" id="WUU53062.1"/>
    </source>
</evidence>
<name>A0ABZ1Y2V9_9ACTN</name>
<sequence>MTDTTGNHSDLHALAERYRDFAVHQAADSSPTLRRWAEAVADDPGLLAPLASLPPGKQQPNLVFAAARWHGARPGDVDSLRGLLADRWAAFEATVRARATQTNEAARCAALLLGLRLLPGPLALVEIGASAGLCLIPDRYSYTFDGGARLTPVDGPGPVTIDIRLGRGLVPPAVMPDIVRRAGLDLHPLDPGDADALAWLRTLVWPEHEARRDRLTAAAALAAEEGVRVTAGDLTTDLARVAADAPRDATLVVTHSATLAYLDEPARHRAVEQITRLGAHRISFEARGVDPSVPPIHTPLTPDTLFVAALDGVPYALADGHGTVLTRP</sequence>
<organism evidence="1">
    <name type="scientific">Streptomyces althioticus</name>
    <dbReference type="NCBI Taxonomy" id="83380"/>
    <lineage>
        <taxon>Bacteria</taxon>
        <taxon>Bacillati</taxon>
        <taxon>Actinomycetota</taxon>
        <taxon>Actinomycetes</taxon>
        <taxon>Kitasatosporales</taxon>
        <taxon>Streptomycetaceae</taxon>
        <taxon>Streptomyces</taxon>
        <taxon>Streptomyces althioticus group</taxon>
    </lineage>
</organism>
<proteinExistence type="predicted"/>
<dbReference type="InterPro" id="IPR011200">
    <property type="entry name" value="UCP012608"/>
</dbReference>
<dbReference type="Pfam" id="PF10094">
    <property type="entry name" value="DUF2332"/>
    <property type="match status" value="1"/>
</dbReference>
<protein>
    <submittedName>
        <fullName evidence="1">DUF2332 domain-containing protein</fullName>
    </submittedName>
</protein>
<accession>A0ABZ1Y2V9</accession>
<reference evidence="1" key="1">
    <citation type="submission" date="2022-10" db="EMBL/GenBank/DDBJ databases">
        <title>The complete genomes of actinobacterial strains from the NBC collection.</title>
        <authorList>
            <person name="Joergensen T.S."/>
            <person name="Alvarez Arevalo M."/>
            <person name="Sterndorff E.B."/>
            <person name="Faurdal D."/>
            <person name="Vuksanovic O."/>
            <person name="Mourched A.-S."/>
            <person name="Charusanti P."/>
            <person name="Shaw S."/>
            <person name="Blin K."/>
            <person name="Weber T."/>
        </authorList>
    </citation>
    <scope>NUCLEOTIDE SEQUENCE [LARGE SCALE GENOMIC DNA]</scope>
    <source>
        <strain evidence="1">NBC 01686</strain>
    </source>
</reference>
<dbReference type="RefSeq" id="WP_387832000.1">
    <property type="nucleotide sequence ID" value="NZ_CP109207.1"/>
</dbReference>
<dbReference type="EMBL" id="CP109207">
    <property type="protein sequence ID" value="WUU53062.1"/>
    <property type="molecule type" value="Genomic_DNA"/>
</dbReference>
<gene>
    <name evidence="1" type="ORF">OIE82_07935</name>
</gene>